<protein>
    <recommendedName>
        <fullName evidence="3">Nuclease HARBI1</fullName>
    </recommendedName>
</protein>
<gene>
    <name evidence="1" type="ORF">PHYEVI_LOCUS8995</name>
</gene>
<organism evidence="1 2">
    <name type="scientific">Phyllotreta striolata</name>
    <name type="common">Striped flea beetle</name>
    <name type="synonym">Crioceris striolata</name>
    <dbReference type="NCBI Taxonomy" id="444603"/>
    <lineage>
        <taxon>Eukaryota</taxon>
        <taxon>Metazoa</taxon>
        <taxon>Ecdysozoa</taxon>
        <taxon>Arthropoda</taxon>
        <taxon>Hexapoda</taxon>
        <taxon>Insecta</taxon>
        <taxon>Pterygota</taxon>
        <taxon>Neoptera</taxon>
        <taxon>Endopterygota</taxon>
        <taxon>Coleoptera</taxon>
        <taxon>Polyphaga</taxon>
        <taxon>Cucujiformia</taxon>
        <taxon>Chrysomeloidea</taxon>
        <taxon>Chrysomelidae</taxon>
        <taxon>Galerucinae</taxon>
        <taxon>Alticini</taxon>
        <taxon>Phyllotreta</taxon>
    </lineage>
</organism>
<evidence type="ECO:0000313" key="1">
    <source>
        <dbReference type="EMBL" id="CAG9862689.1"/>
    </source>
</evidence>
<evidence type="ECO:0000313" key="2">
    <source>
        <dbReference type="Proteomes" id="UP001153712"/>
    </source>
</evidence>
<accession>A0A9N9TQJ6</accession>
<dbReference type="PANTHER" id="PTHR22930">
    <property type="match status" value="1"/>
</dbReference>
<feature type="non-terminal residue" evidence="1">
    <location>
        <position position="1"/>
    </location>
</feature>
<name>A0A9N9TQJ6_PHYSR</name>
<sequence>FDLTDRHFKQIFRLDKDSVNYLINSLRPNARVRNMGIPFEVKMFATLNFLATGSYQNVVGCNAWISLSQSSISRAISHICELIVQELMRVWIKFPNNEDEKNRIKRGFYEKFNFRGVIGAIDGTHVEILATPMNDNEHPPFVYINRKGKHSINTML</sequence>
<feature type="non-terminal residue" evidence="1">
    <location>
        <position position="156"/>
    </location>
</feature>
<proteinExistence type="predicted"/>
<keyword evidence="2" id="KW-1185">Reference proteome</keyword>
<dbReference type="AlphaFoldDB" id="A0A9N9TQJ6"/>
<dbReference type="EMBL" id="OU900099">
    <property type="protein sequence ID" value="CAG9862689.1"/>
    <property type="molecule type" value="Genomic_DNA"/>
</dbReference>
<reference evidence="1" key="1">
    <citation type="submission" date="2022-01" db="EMBL/GenBank/DDBJ databases">
        <authorList>
            <person name="King R."/>
        </authorList>
    </citation>
    <scope>NUCLEOTIDE SEQUENCE</scope>
</reference>
<dbReference type="InterPro" id="IPR045249">
    <property type="entry name" value="HARBI1-like"/>
</dbReference>
<dbReference type="Proteomes" id="UP001153712">
    <property type="component" value="Chromosome 6"/>
</dbReference>
<dbReference type="OrthoDB" id="6767039at2759"/>
<evidence type="ECO:0008006" key="3">
    <source>
        <dbReference type="Google" id="ProtNLM"/>
    </source>
</evidence>
<dbReference type="PANTHER" id="PTHR22930:SF289">
    <property type="entry name" value="DDE TNP4 DOMAIN-CONTAINING PROTEIN-RELATED"/>
    <property type="match status" value="1"/>
</dbReference>